<protein>
    <submittedName>
        <fullName evidence="1">Uncharacterized protein</fullName>
    </submittedName>
</protein>
<dbReference type="Proteomes" id="UP000214975">
    <property type="component" value="Chromosome"/>
</dbReference>
<evidence type="ECO:0000313" key="1">
    <source>
        <dbReference type="EMBL" id="AST59120.1"/>
    </source>
</evidence>
<accession>A0A223I354</accession>
<name>A0A223I354_THETR</name>
<proteinExistence type="predicted"/>
<dbReference type="EMBL" id="CP016893">
    <property type="protein sequence ID" value="AST59120.1"/>
    <property type="molecule type" value="Genomic_DNA"/>
</dbReference>
<gene>
    <name evidence="1" type="ORF">Thert_03391</name>
</gene>
<evidence type="ECO:0000313" key="2">
    <source>
        <dbReference type="Proteomes" id="UP000214975"/>
    </source>
</evidence>
<reference evidence="1 2" key="1">
    <citation type="submission" date="2016-08" db="EMBL/GenBank/DDBJ databases">
        <title>A novel genetic cassette of butanologenic Thermoanaerobacterium thermosaccharolyticum that directly convert cellulose to butanol.</title>
        <authorList>
            <person name="Li T."/>
            <person name="He J."/>
        </authorList>
    </citation>
    <scope>NUCLEOTIDE SEQUENCE [LARGE SCALE GENOMIC DNA]</scope>
    <source>
        <strain evidence="1 2">TG57</strain>
    </source>
</reference>
<sequence length="38" mass="4690">MIIYENKIYFKGKFYKLIKLLNELSLKYKTFNELINSK</sequence>
<dbReference type="AlphaFoldDB" id="A0A223I354"/>
<organism evidence="1 2">
    <name type="scientific">Thermoanaerobacterium thermosaccharolyticum</name>
    <name type="common">Clostridium thermosaccharolyticum</name>
    <dbReference type="NCBI Taxonomy" id="1517"/>
    <lineage>
        <taxon>Bacteria</taxon>
        <taxon>Bacillati</taxon>
        <taxon>Bacillota</taxon>
        <taxon>Clostridia</taxon>
        <taxon>Thermoanaerobacterales</taxon>
        <taxon>Thermoanaerobacteraceae</taxon>
        <taxon>Thermoanaerobacterium</taxon>
    </lineage>
</organism>